<evidence type="ECO:0000259" key="3">
    <source>
        <dbReference type="Pfam" id="PF20148"/>
    </source>
</evidence>
<keyword evidence="6" id="KW-1185">Reference proteome</keyword>
<feature type="domain" description="DUF6531" evidence="3">
    <location>
        <begin position="721"/>
        <end position="783"/>
    </location>
</feature>
<dbReference type="InterPro" id="IPR045351">
    <property type="entry name" value="DUF6531"/>
</dbReference>
<dbReference type="PANTHER" id="PTHR32305:SF15">
    <property type="entry name" value="PROTEIN RHSA-RELATED"/>
    <property type="match status" value="1"/>
</dbReference>
<dbReference type="InterPro" id="IPR038765">
    <property type="entry name" value="Papain-like_cys_pep_sf"/>
</dbReference>
<dbReference type="Pfam" id="PF20148">
    <property type="entry name" value="DUF6531"/>
    <property type="match status" value="1"/>
</dbReference>
<feature type="domain" description="Teneurin-like YD-shell" evidence="4">
    <location>
        <begin position="920"/>
        <end position="1277"/>
    </location>
</feature>
<keyword evidence="2" id="KW-0732">Signal</keyword>
<dbReference type="PANTHER" id="PTHR32305">
    <property type="match status" value="1"/>
</dbReference>
<dbReference type="InterPro" id="IPR006530">
    <property type="entry name" value="YD"/>
</dbReference>
<gene>
    <name evidence="5" type="ORF">P8609_11470</name>
</gene>
<evidence type="ECO:0000259" key="4">
    <source>
        <dbReference type="Pfam" id="PF25023"/>
    </source>
</evidence>
<evidence type="ECO:0000313" key="6">
    <source>
        <dbReference type="Proteomes" id="UP001233535"/>
    </source>
</evidence>
<dbReference type="Gene3D" id="2.180.10.10">
    <property type="entry name" value="RHS repeat-associated core"/>
    <property type="match status" value="3"/>
</dbReference>
<organism evidence="5 6">
    <name type="scientific">Lysobacter arvi</name>
    <dbReference type="NCBI Taxonomy" id="3038776"/>
    <lineage>
        <taxon>Bacteria</taxon>
        <taxon>Pseudomonadati</taxon>
        <taxon>Pseudomonadota</taxon>
        <taxon>Gammaproteobacteria</taxon>
        <taxon>Lysobacterales</taxon>
        <taxon>Lysobacteraceae</taxon>
        <taxon>Lysobacter</taxon>
    </lineage>
</organism>
<dbReference type="Proteomes" id="UP001233535">
    <property type="component" value="Unassembled WGS sequence"/>
</dbReference>
<dbReference type="RefSeq" id="WP_309262720.1">
    <property type="nucleotide sequence ID" value="NZ_JARUHG010000003.1"/>
</dbReference>
<protein>
    <submittedName>
        <fullName evidence="5">RHS repeat-associated core domain-containing protein</fullName>
    </submittedName>
</protein>
<dbReference type="Gene3D" id="3.10.620.30">
    <property type="match status" value="1"/>
</dbReference>
<dbReference type="InterPro" id="IPR031325">
    <property type="entry name" value="RHS_repeat"/>
</dbReference>
<feature type="signal peptide" evidence="2">
    <location>
        <begin position="1"/>
        <end position="26"/>
    </location>
</feature>
<evidence type="ECO:0000313" key="5">
    <source>
        <dbReference type="EMBL" id="MDR0183578.1"/>
    </source>
</evidence>
<evidence type="ECO:0000256" key="1">
    <source>
        <dbReference type="ARBA" id="ARBA00022737"/>
    </source>
</evidence>
<sequence>MKERRIRRVARGLVLCALMASHSAWAGNVQFGAGRTAVNYGANRPMLSTQGAMVGAGGRSTWAPAPNVLRAILPPVTVEESRRAVERNGQALPSNLNQGAAPSGSRPLMTLMRVSGDANPLGPASISELARALRNHPDLIYQYVRNNIEFYPVWGIQKGALGAVLDNQGTGMDQATLMVELLRASGYTANYVRGVIKLPAAQFKEWYGFETSNVCGVLDLLGQGQIPVYSINATSAGTCPSLQASMTDVSVEHVWVKANIGGTNYVFDPSYKPHAFTTGVDLASAAGYSASSYLASARSGASMTTDTVQNINRANIRANLASHATTLAQWLRTNKPTATLDDVIGGQTIVPYLGSALRQTALPYQDTGYTAIESTSLPSGYKPTLRIRYQGIDQTFTSDAIYGKRLTLTYSGTQPILKLDGVQIGAAGTAVSAGATSTVTFTVTHNAYASTFANHEFQQVIRGPGTYLIANAWGPTGRGLSQSFAAQLAGLRASGGTDDSEPVMGSTLGVIAAQWSAQNTQSGYIAERVASGALVHHHQVGLAGYNGSTYVDLPSNSVSMTNARANTAEADAMFANWAMHISILESTAVHQSTGVSAVSTVKLIDMAAANGQKLYKLNKANYAGLKAGLANCASLDSAFTYHLNAGLSVVTPANCALAEGTWKGSGYFTVGPGYLGSTITGGLSGGFATNPLNASTTNARTANAAKSQDGALKQSSGKTLGDPIDMVQGHYLLDREDLKVGVGATPISLTFQRLYSSGLRTQDGPVGKGWNHNLNQSVGISSDGFQGLGEQTALSAVGALVEHKVAHDLLLDTARPLDKLVIASIGQNWLGEQLTNNTAVVNRGLNGEVFVRLPDGTYNSPRGNPSRLIKNGDGTWTYETKNRAKIQFDAAGLATTYTEPSGLQVKYTYTGGLLSRVENSLGRWLSLTYTGPRITQVSDHTGRAVKYAYDASGNLTSFTDTLNKVATYQYDLPGRMTKFFNPSFPTTAVVTNVYDSLGRIKTQTNARGKLYQYFFSGYRTEELGPGNVSRTTYLDAHGNVLQSSTPEQWWTINTYDGQSRLVKSVLPEGNSVQYTYDDATCAGTEKRCTHNVKTITTVAKAGSGLANLTQSFTYESAFNQVATATDARGKVTTTTYTAFGSPATVTSPTDAAGVAPQTTTAYTAYSRSGFPTFYLPTAQTVRATSSNSVSTATSYNSSNFYAPASTVVDAGSGRLNLATTFTYDSVGNLTKTDGPRSDVADITQVRYDSERRAIETTNALGKLSRTGYDDDGRVTRTAAQAGTQWLVSCTRYSVTGKAERQWGPALTSADTTCPVQAAPVAMTDTAYDDLDRPYRVTQYLTSTEGGNRVTDTAYYLDDKVKSVSRAVGTSLAQLYARYTYTPNGLPDTAQDAKGNLTVHVYDGHDRLYRTHYALPNEVNYANSADYEEFGYDAAGNVVRIRKRDGQTVTQVYDNLNRLIGRQYANSADNVTFSYDLRGLRTVASYANAALGQIAYTWDNAGRLTAQNGRFTHLYDAAGNRTRQVWPDGFYVETRYDALNRPTDVLESGVTKLASYAYDDLGRQVTATLGNGTITTRSYSTVGALATLKQDLAGTIDDVTLTFARNQLGHIASTTSSNDQYQWRGAQTGTLTYQANGLNQYTTAAGAALTYDARGNLKTNAGWTYGFDADNRLRSANKTGVAATLDYDPEGRLGKTTINSVATVFEYDGDQMVQENSATGTLQRRHVYGLESDVPLVTYDGAGTTAKTWLYRDQLGSVIATASGTGTRKDIYTYGPFGEPNVTTGMRFRYTGQWLIGELGLYYYKARFYSPDLGRFMQTDPIGYKDDLNLYAYVKNNPINYTDPTGLCSSFGGFLPCSMPNPKFAEVDAARDRMGRDIGKAIATTWAIGATGGLAAEFGAGAAIANAAYRANAAIESGSAAVGVAVQRGMNVASSVTNNVFSSVLASPAVVYLSANGDKVADALDGGLPLPLPGPPPMSPTGVWSNIATGVAIDVISILSPSPRGSAK</sequence>
<comment type="caution">
    <text evidence="5">The sequence shown here is derived from an EMBL/GenBank/DDBJ whole genome shotgun (WGS) entry which is preliminary data.</text>
</comment>
<dbReference type="InterPro" id="IPR022385">
    <property type="entry name" value="Rhs_assc_core"/>
</dbReference>
<evidence type="ECO:0000256" key="2">
    <source>
        <dbReference type="SAM" id="SignalP"/>
    </source>
</evidence>
<feature type="chain" id="PRO_5047021836" evidence="2">
    <location>
        <begin position="27"/>
        <end position="2007"/>
    </location>
</feature>
<keyword evidence="1" id="KW-0677">Repeat</keyword>
<accession>A0ABU1CF66</accession>
<dbReference type="Pfam" id="PF05593">
    <property type="entry name" value="RHS_repeat"/>
    <property type="match status" value="1"/>
</dbReference>
<proteinExistence type="predicted"/>
<reference evidence="5 6" key="1">
    <citation type="submission" date="2023-04" db="EMBL/GenBank/DDBJ databases">
        <title>Lysobacter sp. strain UC isolated from soil sample.</title>
        <authorList>
            <person name="Choksket S."/>
            <person name="Harshvardhan F."/>
            <person name="Rana R."/>
            <person name="Patil P.B."/>
            <person name="Korpole S."/>
        </authorList>
    </citation>
    <scope>NUCLEOTIDE SEQUENCE [LARGE SCALE GENOMIC DNA]</scope>
    <source>
        <strain evidence="5 6">UC</strain>
    </source>
</reference>
<dbReference type="NCBIfam" id="TIGR03696">
    <property type="entry name" value="Rhs_assc_core"/>
    <property type="match status" value="1"/>
</dbReference>
<dbReference type="InterPro" id="IPR056823">
    <property type="entry name" value="TEN-like_YD-shell"/>
</dbReference>
<dbReference type="SUPFAM" id="SSF54001">
    <property type="entry name" value="Cysteine proteinases"/>
    <property type="match status" value="1"/>
</dbReference>
<dbReference type="InterPro" id="IPR050708">
    <property type="entry name" value="T6SS_VgrG/RHS"/>
</dbReference>
<dbReference type="Pfam" id="PF25023">
    <property type="entry name" value="TEN_YD-shell"/>
    <property type="match status" value="1"/>
</dbReference>
<dbReference type="NCBIfam" id="TIGR01643">
    <property type="entry name" value="YD_repeat_2x"/>
    <property type="match status" value="3"/>
</dbReference>
<name>A0ABU1CF66_9GAMM</name>
<dbReference type="EMBL" id="JARUHG010000003">
    <property type="protein sequence ID" value="MDR0183578.1"/>
    <property type="molecule type" value="Genomic_DNA"/>
</dbReference>